<dbReference type="Proteomes" id="UP000275348">
    <property type="component" value="Unassembled WGS sequence"/>
</dbReference>
<dbReference type="EMBL" id="RDOJ01000016">
    <property type="protein sequence ID" value="RLZ07803.1"/>
    <property type="molecule type" value="Genomic_DNA"/>
</dbReference>
<name>A0A3L9M5I5_9FLAO</name>
<gene>
    <name evidence="2" type="ORF">EAH69_11095</name>
</gene>
<evidence type="ECO:0000256" key="1">
    <source>
        <dbReference type="SAM" id="SignalP"/>
    </source>
</evidence>
<proteinExistence type="predicted"/>
<accession>A0A3L9M5I5</accession>
<comment type="caution">
    <text evidence="2">The sequence shown here is derived from an EMBL/GenBank/DDBJ whole genome shotgun (WGS) entry which is preliminary data.</text>
</comment>
<evidence type="ECO:0000313" key="3">
    <source>
        <dbReference type="Proteomes" id="UP000275348"/>
    </source>
</evidence>
<evidence type="ECO:0000313" key="2">
    <source>
        <dbReference type="EMBL" id="RLZ07803.1"/>
    </source>
</evidence>
<feature type="chain" id="PRO_5018012442" description="Lipoprotein" evidence="1">
    <location>
        <begin position="21"/>
        <end position="144"/>
    </location>
</feature>
<keyword evidence="1" id="KW-0732">Signal</keyword>
<evidence type="ECO:0008006" key="4">
    <source>
        <dbReference type="Google" id="ProtNLM"/>
    </source>
</evidence>
<keyword evidence="3" id="KW-1185">Reference proteome</keyword>
<sequence>MLKNKIQNFTFLLMSFILNSCSVSTPFFIQNISEKDVEIKIVYNYEIKELDKFGDFKIVYQNGILNQKEFDKSTELINIEQKQLNDSTLQIYIPKNSTARIARTGNTYFINKIKSISYDNKDLSIEEVLKKSSSKNWKITYKIE</sequence>
<reference evidence="2 3" key="1">
    <citation type="submission" date="2018-10" db="EMBL/GenBank/DDBJ databases">
        <authorList>
            <person name="Chen X."/>
        </authorList>
    </citation>
    <scope>NUCLEOTIDE SEQUENCE [LARGE SCALE GENOMIC DNA]</scope>
    <source>
        <strain evidence="2 3">YIM 102668</strain>
    </source>
</reference>
<organism evidence="2 3">
    <name type="scientific">Faecalibacter macacae</name>
    <dbReference type="NCBI Taxonomy" id="1859289"/>
    <lineage>
        <taxon>Bacteria</taxon>
        <taxon>Pseudomonadati</taxon>
        <taxon>Bacteroidota</taxon>
        <taxon>Flavobacteriia</taxon>
        <taxon>Flavobacteriales</taxon>
        <taxon>Weeksellaceae</taxon>
        <taxon>Faecalibacter</taxon>
    </lineage>
</organism>
<feature type="signal peptide" evidence="1">
    <location>
        <begin position="1"/>
        <end position="20"/>
    </location>
</feature>
<dbReference type="AlphaFoldDB" id="A0A3L9M5I5"/>
<protein>
    <recommendedName>
        <fullName evidence="4">Lipoprotein</fullName>
    </recommendedName>
</protein>